<dbReference type="GO" id="GO:0005975">
    <property type="term" value="P:carbohydrate metabolic process"/>
    <property type="evidence" value="ECO:0007669"/>
    <property type="project" value="InterPro"/>
</dbReference>
<dbReference type="InterPro" id="IPR006104">
    <property type="entry name" value="Glyco_hydro_2_N"/>
</dbReference>
<dbReference type="STRING" id="1075417.SAMN05421823_104440"/>
<dbReference type="InterPro" id="IPR006102">
    <property type="entry name" value="Ig-like_GH2"/>
</dbReference>
<evidence type="ECO:0000256" key="4">
    <source>
        <dbReference type="SAM" id="SignalP"/>
    </source>
</evidence>
<dbReference type="PRINTS" id="PR00132">
    <property type="entry name" value="GLHYDRLASE2"/>
</dbReference>
<dbReference type="InterPro" id="IPR051913">
    <property type="entry name" value="GH2_Domain-Containing"/>
</dbReference>
<dbReference type="PANTHER" id="PTHR42732:SF1">
    <property type="entry name" value="BETA-MANNOSIDASE"/>
    <property type="match status" value="1"/>
</dbReference>
<evidence type="ECO:0000256" key="3">
    <source>
        <dbReference type="ARBA" id="ARBA00023295"/>
    </source>
</evidence>
<feature type="domain" description="Glycoside hydrolase family 2 immunoglobulin-like beta-sandwich" evidence="5">
    <location>
        <begin position="177"/>
        <end position="281"/>
    </location>
</feature>
<proteinExistence type="inferred from homology"/>
<dbReference type="Pfam" id="PF00703">
    <property type="entry name" value="Glyco_hydro_2"/>
    <property type="match status" value="1"/>
</dbReference>
<dbReference type="Pfam" id="PF16355">
    <property type="entry name" value="DUF4982"/>
    <property type="match status" value="1"/>
</dbReference>
<dbReference type="InterPro" id="IPR006103">
    <property type="entry name" value="Glyco_hydro_2_cat"/>
</dbReference>
<dbReference type="Pfam" id="PF02837">
    <property type="entry name" value="Glyco_hydro_2_N"/>
    <property type="match status" value="1"/>
</dbReference>
<keyword evidence="4" id="KW-0732">Signal</keyword>
<evidence type="ECO:0000259" key="6">
    <source>
        <dbReference type="Pfam" id="PF02836"/>
    </source>
</evidence>
<keyword evidence="10" id="KW-1185">Reference proteome</keyword>
<evidence type="ECO:0000259" key="8">
    <source>
        <dbReference type="Pfam" id="PF16355"/>
    </source>
</evidence>
<feature type="chain" id="PRO_5011758870" evidence="4">
    <location>
        <begin position="19"/>
        <end position="802"/>
    </location>
</feature>
<dbReference type="InterPro" id="IPR008979">
    <property type="entry name" value="Galactose-bd-like_sf"/>
</dbReference>
<dbReference type="InterPro" id="IPR006101">
    <property type="entry name" value="Glyco_hydro_2"/>
</dbReference>
<evidence type="ECO:0000256" key="2">
    <source>
        <dbReference type="ARBA" id="ARBA00022801"/>
    </source>
</evidence>
<dbReference type="Gene3D" id="3.20.20.80">
    <property type="entry name" value="Glycosidases"/>
    <property type="match status" value="1"/>
</dbReference>
<dbReference type="OrthoDB" id="1007335at2"/>
<dbReference type="AlphaFoldDB" id="A0A1G9HHV1"/>
<dbReference type="InterPro" id="IPR036156">
    <property type="entry name" value="Beta-gal/glucu_dom_sf"/>
</dbReference>
<dbReference type="InterPro" id="IPR023232">
    <property type="entry name" value="Glyco_hydro_2_AS"/>
</dbReference>
<dbReference type="InterPro" id="IPR013783">
    <property type="entry name" value="Ig-like_fold"/>
</dbReference>
<organism evidence="9 10">
    <name type="scientific">Catalinimonas alkaloidigena</name>
    <dbReference type="NCBI Taxonomy" id="1075417"/>
    <lineage>
        <taxon>Bacteria</taxon>
        <taxon>Pseudomonadati</taxon>
        <taxon>Bacteroidota</taxon>
        <taxon>Cytophagia</taxon>
        <taxon>Cytophagales</taxon>
        <taxon>Catalimonadaceae</taxon>
        <taxon>Catalinimonas</taxon>
    </lineage>
</organism>
<feature type="signal peptide" evidence="4">
    <location>
        <begin position="1"/>
        <end position="18"/>
    </location>
</feature>
<sequence>MRLSFLFFSLMFSGGLFAQPNAPRQQLNLNPGWEYMEDAAPTPEQLTAPGEAVDLPHTWNAFDAVDAEPGYRRDAGWYRKRLRKPEVPANARLLLYCEGANFKSDVYVNGQRAGGHLGGYLGFEIDLTSWLKEGDNELLIRVDNGYDPQLIPSQKSDFFLYGGLTRDVWLKIVPAHYLTNVHVHTPQVSARAARTELDVFFNTPLPKGYQLTAELRDAAGKTVLTKRSSPSPADSAVHVQLPTLRTPQLWSPAHPTLYTLHVQLRHGNRVVDELTEKVGYRWFEFKEHGPFYLNGERLLLRGTHRHEEHAGYGGALPDSLHRQDMQQIKAMGANFVRLAHYPQDPEVYRQCDSLGLLVWDELPWCRGGVGDDVWKARTKQLLREQIDQNRNHPSIILWSLGNEIDWLPDFPGGDHEEAIDAFLQELNDLAHTLDGSRLTALRKYPGAAAIVDVFSPSIWAGWYSGVYKSYEPAIREAMQKHPRLLHVEYGGSSHLGRHTEQPITGEGRLNPNEWEEAVNQVAVKNIANSGDWSENYIVDLFDWHLHVSEQLDDFVGNAQWAFKDFGTPLRPENAIPYMNQKGLVDRAGRPKDAYYVFKSYWTDSPQFCYIESHTWTERSGPEGLARTLSVYSNCDEVELQANGRSLGHRTRDLTKFPACGLTWEYNFAEGENEVVAIGYADGNAVTRDTLNIHYTYRRAGPPAAIRLSAQTLPNGHQQIEALAVDATGQRCLDYEAFVYFDHNGAGQLLKNYGTPDRSAVIQMANGRAVIELIPGAGDAVIECRNQSFKGAYLVVPPPGKGQ</sequence>
<dbReference type="Gene3D" id="2.60.40.10">
    <property type="entry name" value="Immunoglobulins"/>
    <property type="match status" value="2"/>
</dbReference>
<gene>
    <name evidence="9" type="ORF">SAMN05421823_104440</name>
</gene>
<evidence type="ECO:0000313" key="9">
    <source>
        <dbReference type="EMBL" id="SDL12442.1"/>
    </source>
</evidence>
<comment type="similarity">
    <text evidence="1">Belongs to the glycosyl hydrolase 2 family.</text>
</comment>
<accession>A0A1G9HHV1</accession>
<dbReference type="PANTHER" id="PTHR42732">
    <property type="entry name" value="BETA-GALACTOSIDASE"/>
    <property type="match status" value="1"/>
</dbReference>
<dbReference type="SUPFAM" id="SSF49785">
    <property type="entry name" value="Galactose-binding domain-like"/>
    <property type="match status" value="1"/>
</dbReference>
<feature type="domain" description="DUF4982" evidence="8">
    <location>
        <begin position="628"/>
        <end position="685"/>
    </location>
</feature>
<keyword evidence="3" id="KW-0326">Glycosidase</keyword>
<dbReference type="PROSITE" id="PS00608">
    <property type="entry name" value="GLYCOSYL_HYDROL_F2_2"/>
    <property type="match status" value="1"/>
</dbReference>
<dbReference type="InterPro" id="IPR017853">
    <property type="entry name" value="GH"/>
</dbReference>
<dbReference type="InterPro" id="IPR032311">
    <property type="entry name" value="DUF4982"/>
</dbReference>
<evidence type="ECO:0000313" key="10">
    <source>
        <dbReference type="Proteomes" id="UP000198510"/>
    </source>
</evidence>
<protein>
    <submittedName>
        <fullName evidence="9">Beta-galactosidase</fullName>
    </submittedName>
</protein>
<dbReference type="SUPFAM" id="SSF49303">
    <property type="entry name" value="beta-Galactosidase/glucuronidase domain"/>
    <property type="match status" value="1"/>
</dbReference>
<keyword evidence="2" id="KW-0378">Hydrolase</keyword>
<dbReference type="Pfam" id="PF02836">
    <property type="entry name" value="Glyco_hydro_2_C"/>
    <property type="match status" value="1"/>
</dbReference>
<dbReference type="Proteomes" id="UP000198510">
    <property type="component" value="Unassembled WGS sequence"/>
</dbReference>
<dbReference type="GO" id="GO:0004553">
    <property type="term" value="F:hydrolase activity, hydrolyzing O-glycosyl compounds"/>
    <property type="evidence" value="ECO:0007669"/>
    <property type="project" value="InterPro"/>
</dbReference>
<dbReference type="SUPFAM" id="SSF51445">
    <property type="entry name" value="(Trans)glycosidases"/>
    <property type="match status" value="1"/>
</dbReference>
<dbReference type="RefSeq" id="WP_089682547.1">
    <property type="nucleotide sequence ID" value="NZ_FNFO01000004.1"/>
</dbReference>
<evidence type="ECO:0000256" key="1">
    <source>
        <dbReference type="ARBA" id="ARBA00007401"/>
    </source>
</evidence>
<evidence type="ECO:0000259" key="5">
    <source>
        <dbReference type="Pfam" id="PF00703"/>
    </source>
</evidence>
<evidence type="ECO:0000259" key="7">
    <source>
        <dbReference type="Pfam" id="PF02837"/>
    </source>
</evidence>
<feature type="domain" description="Glycosyl hydrolases family 2 sugar binding" evidence="7">
    <location>
        <begin position="72"/>
        <end position="172"/>
    </location>
</feature>
<reference evidence="9 10" key="1">
    <citation type="submission" date="2016-10" db="EMBL/GenBank/DDBJ databases">
        <authorList>
            <person name="de Groot N.N."/>
        </authorList>
    </citation>
    <scope>NUCLEOTIDE SEQUENCE [LARGE SCALE GENOMIC DNA]</scope>
    <source>
        <strain evidence="9 10">DSM 25186</strain>
    </source>
</reference>
<name>A0A1G9HHV1_9BACT</name>
<dbReference type="Gene3D" id="2.60.120.260">
    <property type="entry name" value="Galactose-binding domain-like"/>
    <property type="match status" value="1"/>
</dbReference>
<feature type="domain" description="Glycoside hydrolase family 2 catalytic" evidence="6">
    <location>
        <begin position="289"/>
        <end position="490"/>
    </location>
</feature>
<dbReference type="EMBL" id="FNFO01000004">
    <property type="protein sequence ID" value="SDL12442.1"/>
    <property type="molecule type" value="Genomic_DNA"/>
</dbReference>